<organism evidence="2">
    <name type="scientific">Ignisphaera aggregans</name>
    <dbReference type="NCBI Taxonomy" id="334771"/>
    <lineage>
        <taxon>Archaea</taxon>
        <taxon>Thermoproteota</taxon>
        <taxon>Thermoprotei</taxon>
        <taxon>Desulfurococcales</taxon>
        <taxon>Desulfurococcaceae</taxon>
        <taxon>Ignisphaera</taxon>
    </lineage>
</organism>
<comment type="caution">
    <text evidence="2">The sequence shown here is derived from an EMBL/GenBank/DDBJ whole genome shotgun (WGS) entry which is preliminary data.</text>
</comment>
<protein>
    <recommendedName>
        <fullName evidence="1">C2H2-type domain-containing protein</fullName>
    </recommendedName>
</protein>
<evidence type="ECO:0000313" key="2">
    <source>
        <dbReference type="EMBL" id="HEW53536.1"/>
    </source>
</evidence>
<dbReference type="AlphaFoldDB" id="A0A7C2ZCU9"/>
<gene>
    <name evidence="2" type="ORF">ENO77_05215</name>
</gene>
<dbReference type="InterPro" id="IPR013087">
    <property type="entry name" value="Znf_C2H2_type"/>
</dbReference>
<name>A0A7C2ZCU9_9CREN</name>
<dbReference type="EMBL" id="DSGT01000014">
    <property type="protein sequence ID" value="HEW53536.1"/>
    <property type="molecule type" value="Genomic_DNA"/>
</dbReference>
<evidence type="ECO:0000259" key="1">
    <source>
        <dbReference type="PROSITE" id="PS00028"/>
    </source>
</evidence>
<feature type="domain" description="C2H2-type" evidence="1">
    <location>
        <begin position="54"/>
        <end position="75"/>
    </location>
</feature>
<sequence length="87" mass="10160">MALNARDRDKVIKSVARWLAGLRPSFGDKHYFEKYSSARKAIEKLDAYRGLRVCPFCRKKFLRAPALVSHLLKNHVYEIEKLIDENP</sequence>
<dbReference type="PROSITE" id="PS00028">
    <property type="entry name" value="ZINC_FINGER_C2H2_1"/>
    <property type="match status" value="1"/>
</dbReference>
<reference evidence="2" key="1">
    <citation type="journal article" date="2020" name="mSystems">
        <title>Genome- and Community-Level Interaction Insights into Carbon Utilization and Element Cycling Functions of Hydrothermarchaeota in Hydrothermal Sediment.</title>
        <authorList>
            <person name="Zhou Z."/>
            <person name="Liu Y."/>
            <person name="Xu W."/>
            <person name="Pan J."/>
            <person name="Luo Z.H."/>
            <person name="Li M."/>
        </authorList>
    </citation>
    <scope>NUCLEOTIDE SEQUENCE [LARGE SCALE GENOMIC DNA]</scope>
    <source>
        <strain evidence="2">SpSt-16</strain>
    </source>
</reference>
<proteinExistence type="predicted"/>
<accession>A0A7C2ZCU9</accession>